<name>A0A383BZ09_9ZZZZ</name>
<feature type="non-terminal residue" evidence="2">
    <location>
        <position position="1"/>
    </location>
</feature>
<protein>
    <submittedName>
        <fullName evidence="2">Uncharacterized protein</fullName>
    </submittedName>
</protein>
<dbReference type="EMBL" id="UINC01204356">
    <property type="protein sequence ID" value="SVE25040.1"/>
    <property type="molecule type" value="Genomic_DNA"/>
</dbReference>
<dbReference type="AlphaFoldDB" id="A0A383BZ09"/>
<proteinExistence type="predicted"/>
<sequence length="98" mass="10280">VDDGRRSSREARLGEDGTKTTDRWGRPGNNAVPGTALLAWLTYASQTGKNVRQAYFKAPGGLGPTVGAQLIAATGVSQAVQRLLLDLSDPLTGQTISI</sequence>
<gene>
    <name evidence="2" type="ORF">METZ01_LOCUS477894</name>
</gene>
<evidence type="ECO:0000313" key="2">
    <source>
        <dbReference type="EMBL" id="SVE25040.1"/>
    </source>
</evidence>
<feature type="compositionally biased region" description="Basic and acidic residues" evidence="1">
    <location>
        <begin position="1"/>
        <end position="25"/>
    </location>
</feature>
<feature type="non-terminal residue" evidence="2">
    <location>
        <position position="98"/>
    </location>
</feature>
<organism evidence="2">
    <name type="scientific">marine metagenome</name>
    <dbReference type="NCBI Taxonomy" id="408172"/>
    <lineage>
        <taxon>unclassified sequences</taxon>
        <taxon>metagenomes</taxon>
        <taxon>ecological metagenomes</taxon>
    </lineage>
</organism>
<reference evidence="2" key="1">
    <citation type="submission" date="2018-05" db="EMBL/GenBank/DDBJ databases">
        <authorList>
            <person name="Lanie J.A."/>
            <person name="Ng W.-L."/>
            <person name="Kazmierczak K.M."/>
            <person name="Andrzejewski T.M."/>
            <person name="Davidsen T.M."/>
            <person name="Wayne K.J."/>
            <person name="Tettelin H."/>
            <person name="Glass J.I."/>
            <person name="Rusch D."/>
            <person name="Podicherti R."/>
            <person name="Tsui H.-C.T."/>
            <person name="Winkler M.E."/>
        </authorList>
    </citation>
    <scope>NUCLEOTIDE SEQUENCE</scope>
</reference>
<accession>A0A383BZ09</accession>
<feature type="region of interest" description="Disordered" evidence="1">
    <location>
        <begin position="1"/>
        <end position="30"/>
    </location>
</feature>
<evidence type="ECO:0000256" key="1">
    <source>
        <dbReference type="SAM" id="MobiDB-lite"/>
    </source>
</evidence>